<comment type="caution">
    <text evidence="1">The sequence shown here is derived from an EMBL/GenBank/DDBJ whole genome shotgun (WGS) entry which is preliminary data.</text>
</comment>
<dbReference type="EMBL" id="JTCM02000013">
    <property type="protein sequence ID" value="NEU72710.1"/>
    <property type="molecule type" value="Genomic_DNA"/>
</dbReference>
<dbReference type="Proteomes" id="UP000031549">
    <property type="component" value="Unassembled WGS sequence"/>
</dbReference>
<dbReference type="AlphaFoldDB" id="A0A846H7W8"/>
<dbReference type="InterPro" id="IPR021373">
    <property type="entry name" value="DUF2993"/>
</dbReference>
<sequence>MEFLTILLSGLLGLVSPVGIAVDRTAENAIRSQFAKVGELQVRVDNAPSYQLLQGKVERIRIAGRSLQLKRQNIRIAVLELESDRIEIKPRSLTRFPQLKKPLQAGVRLVLAEEDINQGLRSPQLIARLQKLNINLKDFTNTRANTVYNLVNPQVQFLPNNRLQIQVELQEKGKSKPLLIKAESQVSIVNGRQIQLVNLVAQVDQVEVPPKLINLILNNINKRLDLRNLEGGGLQARILKLKISQGELEMAAFVRIEPSYLALLETPRL</sequence>
<organism evidence="1 2">
    <name type="scientific">Hassallia byssoidea VB512170</name>
    <dbReference type="NCBI Taxonomy" id="1304833"/>
    <lineage>
        <taxon>Bacteria</taxon>
        <taxon>Bacillati</taxon>
        <taxon>Cyanobacteriota</taxon>
        <taxon>Cyanophyceae</taxon>
        <taxon>Nostocales</taxon>
        <taxon>Tolypothrichaceae</taxon>
        <taxon>Hassallia</taxon>
    </lineage>
</organism>
<gene>
    <name evidence="1" type="ORF">PI95_009030</name>
</gene>
<dbReference type="RefSeq" id="WP_039753484.1">
    <property type="nucleotide sequence ID" value="NZ_JTCM02000013.1"/>
</dbReference>
<reference evidence="1 2" key="1">
    <citation type="journal article" date="2015" name="Genome Announc.">
        <title>Draft Genome Sequence of Cyanobacterium Hassallia byssoidea Strain VB512170, Isolated from Monuments in India.</title>
        <authorList>
            <person name="Singh D."/>
            <person name="Chandrababunaidu M.M."/>
            <person name="Panda A."/>
            <person name="Sen D."/>
            <person name="Bhattacharyya S."/>
            <person name="Adhikary S.P."/>
            <person name="Tripathy S."/>
        </authorList>
    </citation>
    <scope>NUCLEOTIDE SEQUENCE [LARGE SCALE GENOMIC DNA]</scope>
    <source>
        <strain evidence="1 2">VB512170</strain>
    </source>
</reference>
<evidence type="ECO:0000313" key="2">
    <source>
        <dbReference type="Proteomes" id="UP000031549"/>
    </source>
</evidence>
<evidence type="ECO:0000313" key="1">
    <source>
        <dbReference type="EMBL" id="NEU72710.1"/>
    </source>
</evidence>
<keyword evidence="2" id="KW-1185">Reference proteome</keyword>
<dbReference type="Pfam" id="PF11209">
    <property type="entry name" value="LmeA"/>
    <property type="match status" value="1"/>
</dbReference>
<name>A0A846H7W8_9CYAN</name>
<proteinExistence type="predicted"/>
<protein>
    <submittedName>
        <fullName evidence="1">DUF2993 domain-containing protein</fullName>
    </submittedName>
</protein>
<accession>A0A846H7W8</accession>